<dbReference type="OrthoDB" id="2387597at2"/>
<evidence type="ECO:0000313" key="2">
    <source>
        <dbReference type="EMBL" id="SNV61867.1"/>
    </source>
</evidence>
<dbReference type="AlphaFoldDB" id="A0A239YSZ3"/>
<name>A0A239YSZ3_9STAP</name>
<dbReference type="KEGG" id="sste:SAMEA4384403_0778"/>
<keyword evidence="2" id="KW-0808">Transferase</keyword>
<keyword evidence="2" id="KW-0328">Glycosyltransferase</keyword>
<dbReference type="GO" id="GO:0140096">
    <property type="term" value="F:catalytic activity, acting on a protein"/>
    <property type="evidence" value="ECO:0007669"/>
    <property type="project" value="UniProtKB-ARBA"/>
</dbReference>
<reference evidence="2 3" key="1">
    <citation type="submission" date="2017-06" db="EMBL/GenBank/DDBJ databases">
        <authorList>
            <consortium name="Pathogen Informatics"/>
        </authorList>
    </citation>
    <scope>NUCLEOTIDE SEQUENCE [LARGE SCALE GENOMIC DNA]</scope>
    <source>
        <strain evidence="2 3">NCTC13839</strain>
    </source>
</reference>
<dbReference type="EC" id="2.4.2.17" evidence="2"/>
<protein>
    <submittedName>
        <fullName evidence="2">ATP phosphoribosyltransferase regulatory subunit</fullName>
        <ecNumber evidence="2">2.4.2.17</ecNumber>
    </submittedName>
</protein>
<evidence type="ECO:0000259" key="1">
    <source>
        <dbReference type="Pfam" id="PF13393"/>
    </source>
</evidence>
<feature type="domain" description="Class II Histidinyl-tRNA synthetase (HisRS)-like catalytic core" evidence="1">
    <location>
        <begin position="12"/>
        <end position="270"/>
    </location>
</feature>
<dbReference type="EMBL" id="LT906462">
    <property type="protein sequence ID" value="SNV61867.1"/>
    <property type="molecule type" value="Genomic_DNA"/>
</dbReference>
<dbReference type="NCBIfam" id="NF008947">
    <property type="entry name" value="PRK12294.1"/>
    <property type="match status" value="1"/>
</dbReference>
<dbReference type="InterPro" id="IPR041715">
    <property type="entry name" value="HisRS-like_core"/>
</dbReference>
<keyword evidence="3" id="KW-1185">Reference proteome</keyword>
<dbReference type="SUPFAM" id="SSF55681">
    <property type="entry name" value="Class II aaRS and biotin synthetases"/>
    <property type="match status" value="1"/>
</dbReference>
<dbReference type="RefSeq" id="WP_095086998.1">
    <property type="nucleotide sequence ID" value="NZ_BMDM01000006.1"/>
</dbReference>
<dbReference type="GO" id="GO:0003879">
    <property type="term" value="F:ATP phosphoribosyltransferase activity"/>
    <property type="evidence" value="ECO:0007669"/>
    <property type="project" value="UniProtKB-EC"/>
</dbReference>
<dbReference type="InterPro" id="IPR045864">
    <property type="entry name" value="aa-tRNA-synth_II/BPL/LPL"/>
</dbReference>
<dbReference type="Pfam" id="PF13393">
    <property type="entry name" value="tRNA-synt_His"/>
    <property type="match status" value="1"/>
</dbReference>
<gene>
    <name evidence="2" type="primary">hisZ</name>
    <name evidence="2" type="ORF">SAMEA4384403_00778</name>
</gene>
<dbReference type="Proteomes" id="UP000242084">
    <property type="component" value="Chromosome 1"/>
</dbReference>
<accession>A0A239YSZ3</accession>
<sequence length="276" mass="32412">MDYVRYNNDVINRKQTELSFLNYFNKRNYEVIDMSFIEKLQWSQLTQDDLNSLNTRSLWKNGDAFYSLRSDWTDQIQHYSREYHLNASRVSYAGLVSINEHIYTNLGVEVFNPNKQDMLECFQDIYHFIKNMLALTVDFAVIGHYQLFDLLLKDEEHTDELYFAISERNISKISKILDQDHPVVKLLKTPTHQQLDFLTTFCDESHPTYQSLQYWKQALESSGINHIHLDITTMPPKSYYVGSFIQLYENNTRTPIASGGHYNGILEGFGFGIQLN</sequence>
<dbReference type="Gene3D" id="3.30.930.10">
    <property type="entry name" value="Bira Bifunctional Protein, Domain 2"/>
    <property type="match status" value="1"/>
</dbReference>
<evidence type="ECO:0000313" key="3">
    <source>
        <dbReference type="Proteomes" id="UP000242084"/>
    </source>
</evidence>
<organism evidence="2 3">
    <name type="scientific">Mammaliicoccus stepanovicii</name>
    <dbReference type="NCBI Taxonomy" id="643214"/>
    <lineage>
        <taxon>Bacteria</taxon>
        <taxon>Bacillati</taxon>
        <taxon>Bacillota</taxon>
        <taxon>Bacilli</taxon>
        <taxon>Bacillales</taxon>
        <taxon>Staphylococcaceae</taxon>
        <taxon>Mammaliicoccus</taxon>
    </lineage>
</organism>
<proteinExistence type="predicted"/>